<dbReference type="GO" id="GO:0004622">
    <property type="term" value="F:phosphatidylcholine lysophospholipase activity"/>
    <property type="evidence" value="ECO:0007669"/>
    <property type="project" value="TreeGrafter"/>
</dbReference>
<keyword evidence="1" id="KW-1133">Transmembrane helix</keyword>
<comment type="caution">
    <text evidence="3">The sequence shown here is derived from an EMBL/GenBank/DDBJ whole genome shotgun (WGS) entry which is preliminary data.</text>
</comment>
<sequence>MEWLRSMIKRKVVWLALTMVVVSLSCFLLMVQHEAHSGLLLSPPSELTASSREEPLSYSPMLSWSKDTEAVYYEVEFFASKPLLLSATSDSEAAIFRSYAIFQNHYNPPLRQFAAGYLGKEPLYWRVRAVDFNGNPCTPFSELAELWTSAEVAPLQAPVPLTDYNNGNGSVLLYPVYHWLPLSEVTGGYEVEIYAGNPAKPEEAQLLDTLRSDVAELYDPNPRYSDRDLYWRVRGLDQEGEAVTQWSQPSRFRTAPSDDWQVAVLGDSISHGGGHYSYGPEDFEFSWLRSLGFAAINLSESGDTVQMTLSRFERDVLPFHPQYLLILTGSNSLRAGEEPDVVISCLQEMQRRCREHGIRPILLTLPAINPDNIQHVFKEETVPDWYNRFARVNSFIRTQVHIDVAAAFECPERVLPTVYAMDGLHPDVMGKRLMGRAVSAAWPKAKAQADKEWEKHHVRENP</sequence>
<dbReference type="Proteomes" id="UP000322783">
    <property type="component" value="Unassembled WGS sequence"/>
</dbReference>
<dbReference type="InterPro" id="IPR013830">
    <property type="entry name" value="SGNH_hydro"/>
</dbReference>
<keyword evidence="1" id="KW-0812">Transmembrane</keyword>
<dbReference type="PROSITE" id="PS51257">
    <property type="entry name" value="PROKAR_LIPOPROTEIN"/>
    <property type="match status" value="1"/>
</dbReference>
<dbReference type="Gene3D" id="2.60.40.10">
    <property type="entry name" value="Immunoglobulins"/>
    <property type="match status" value="2"/>
</dbReference>
<dbReference type="AlphaFoldDB" id="A0A5D6WN93"/>
<dbReference type="EMBL" id="VTOZ01000007">
    <property type="protein sequence ID" value="TYZ29596.1"/>
    <property type="molecule type" value="Genomic_DNA"/>
</dbReference>
<dbReference type="SUPFAM" id="SSF52266">
    <property type="entry name" value="SGNH hydrolase"/>
    <property type="match status" value="1"/>
</dbReference>
<name>A0A5D6WN93_9FIRM</name>
<evidence type="ECO:0000313" key="4">
    <source>
        <dbReference type="Proteomes" id="UP000322783"/>
    </source>
</evidence>
<dbReference type="PANTHER" id="PTHR30383">
    <property type="entry name" value="THIOESTERASE 1/PROTEASE 1/LYSOPHOSPHOLIPASE L1"/>
    <property type="match status" value="1"/>
</dbReference>
<reference evidence="3 4" key="1">
    <citation type="submission" date="2019-08" db="EMBL/GenBank/DDBJ databases">
        <title>Selenomonas sp. mPRGC5 and Selenomonas sp. mPRGC8 isolated from ruminal fluid of dairy goat (Capra hircus).</title>
        <authorList>
            <person name="Poothong S."/>
            <person name="Nuengjamnong C."/>
            <person name="Tanasupawat S."/>
        </authorList>
    </citation>
    <scope>NUCLEOTIDE SEQUENCE [LARGE SCALE GENOMIC DNA]</scope>
    <source>
        <strain evidence="4">mPRGC8</strain>
    </source>
</reference>
<evidence type="ECO:0000259" key="2">
    <source>
        <dbReference type="Pfam" id="PF13472"/>
    </source>
</evidence>
<feature type="domain" description="SGNH hydrolase-type esterase" evidence="2">
    <location>
        <begin position="264"/>
        <end position="432"/>
    </location>
</feature>
<keyword evidence="4" id="KW-1185">Reference proteome</keyword>
<keyword evidence="1" id="KW-0472">Membrane</keyword>
<dbReference type="PANTHER" id="PTHR30383:SF5">
    <property type="entry name" value="SGNH HYDROLASE-TYPE ESTERASE DOMAIN-CONTAINING PROTEIN"/>
    <property type="match status" value="1"/>
</dbReference>
<protein>
    <submittedName>
        <fullName evidence="3">GDSL family lipase</fullName>
    </submittedName>
</protein>
<dbReference type="Pfam" id="PF13472">
    <property type="entry name" value="Lipase_GDSL_2"/>
    <property type="match status" value="1"/>
</dbReference>
<gene>
    <name evidence="3" type="ORF">FZ041_04770</name>
</gene>
<proteinExistence type="predicted"/>
<accession>A0A5D6WN93</accession>
<evidence type="ECO:0000313" key="3">
    <source>
        <dbReference type="EMBL" id="TYZ29596.1"/>
    </source>
</evidence>
<organism evidence="3 4">
    <name type="scientific">Selenomonas caprae</name>
    <dbReference type="NCBI Taxonomy" id="2606905"/>
    <lineage>
        <taxon>Bacteria</taxon>
        <taxon>Bacillati</taxon>
        <taxon>Bacillota</taxon>
        <taxon>Negativicutes</taxon>
        <taxon>Selenomonadales</taxon>
        <taxon>Selenomonadaceae</taxon>
        <taxon>Selenomonas</taxon>
    </lineage>
</organism>
<evidence type="ECO:0000256" key="1">
    <source>
        <dbReference type="SAM" id="Phobius"/>
    </source>
</evidence>
<dbReference type="Gene3D" id="3.40.50.1110">
    <property type="entry name" value="SGNH hydrolase"/>
    <property type="match status" value="1"/>
</dbReference>
<feature type="transmembrane region" description="Helical" evidence="1">
    <location>
        <begin position="12"/>
        <end position="31"/>
    </location>
</feature>
<dbReference type="InterPro" id="IPR036514">
    <property type="entry name" value="SGNH_hydro_sf"/>
</dbReference>
<dbReference type="InterPro" id="IPR051532">
    <property type="entry name" value="Ester_Hydrolysis_Enzymes"/>
</dbReference>
<dbReference type="InterPro" id="IPR013783">
    <property type="entry name" value="Ig-like_fold"/>
</dbReference>